<dbReference type="InterPro" id="IPR000794">
    <property type="entry name" value="Beta-ketoacyl_synthase"/>
</dbReference>
<name>A0A2N5CA11_9BURK</name>
<accession>A0A2N5CA11</accession>
<dbReference type="InterPro" id="IPR014031">
    <property type="entry name" value="Ketoacyl_synth_C"/>
</dbReference>
<dbReference type="Gene3D" id="3.40.47.10">
    <property type="match status" value="2"/>
</dbReference>
<sequence length="396" mass="40616">MTVYLHDMNVLCALGSGNDAVRAALWRSDGPSGGASTDLYTPGTALHLGVLAEAVDVSDLPPDTPPSQASRNNAVLERTLAPLRAAVDAAIARAGPTRVAIVLGTSTSGIHEGELAVRARAATGAFPAGFHYSQQELDSPARYLARRLGTAGPAYTISTACSSSAKSLSAAARLLELGVVDVAVAGGVDTLCTFTIAGFRALEAVSAARCNPLSAHRQGINLGEGAALFLMSREPGPVRLSGWGETGDAHHISAPDPTGAGARAAMQQALARARLQPGDIDYLNLHGTATEQNDAMEARAVADLFGADIPVSSTKPQTGHTLGAAGAVEAALLYLTLTGNPRGRLPAHWWDGALDPDIAPLHVVGADESLGRPVRHAMSNSFAFGGSNCVLVMSEG</sequence>
<dbReference type="SUPFAM" id="SSF53901">
    <property type="entry name" value="Thiolase-like"/>
    <property type="match status" value="1"/>
</dbReference>
<evidence type="ECO:0000256" key="1">
    <source>
        <dbReference type="ARBA" id="ARBA00008467"/>
    </source>
</evidence>
<dbReference type="Pfam" id="PF02801">
    <property type="entry name" value="Ketoacyl-synt_C"/>
    <property type="match status" value="1"/>
</dbReference>
<dbReference type="Proteomes" id="UP000234341">
    <property type="component" value="Unassembled WGS sequence"/>
</dbReference>
<dbReference type="NCBIfam" id="NF006618">
    <property type="entry name" value="PRK09185.1"/>
    <property type="match status" value="1"/>
</dbReference>
<evidence type="ECO:0000313" key="6">
    <source>
        <dbReference type="Proteomes" id="UP000234341"/>
    </source>
</evidence>
<feature type="domain" description="Ketosynthase family 3 (KS3)" evidence="4">
    <location>
        <begin position="1"/>
        <end position="395"/>
    </location>
</feature>
<dbReference type="InterPro" id="IPR016039">
    <property type="entry name" value="Thiolase-like"/>
</dbReference>
<dbReference type="PROSITE" id="PS00606">
    <property type="entry name" value="KS3_1"/>
    <property type="match status" value="1"/>
</dbReference>
<dbReference type="InterPro" id="IPR014030">
    <property type="entry name" value="Ketoacyl_synth_N"/>
</dbReference>
<gene>
    <name evidence="5" type="ORF">CYJ10_17310</name>
</gene>
<dbReference type="RefSeq" id="WP_101682724.1">
    <property type="nucleotide sequence ID" value="NZ_PJRP01000008.1"/>
</dbReference>
<reference evidence="5 6" key="1">
    <citation type="submission" date="2017-12" db="EMBL/GenBank/DDBJ databases">
        <title>Genome sequence of the active heterotrophic nitrifier-denitrifier, Cupriavidus pauculus UM1.</title>
        <authorList>
            <person name="Putonti C."/>
            <person name="Castignetti D."/>
        </authorList>
    </citation>
    <scope>NUCLEOTIDE SEQUENCE [LARGE SCALE GENOMIC DNA]</scope>
    <source>
        <strain evidence="5 6">UM1</strain>
    </source>
</reference>
<dbReference type="OrthoDB" id="9808669at2"/>
<dbReference type="PROSITE" id="PS52004">
    <property type="entry name" value="KS3_2"/>
    <property type="match status" value="1"/>
</dbReference>
<evidence type="ECO:0000256" key="3">
    <source>
        <dbReference type="RuleBase" id="RU003694"/>
    </source>
</evidence>
<dbReference type="GO" id="GO:0006633">
    <property type="term" value="P:fatty acid biosynthetic process"/>
    <property type="evidence" value="ECO:0007669"/>
    <property type="project" value="InterPro"/>
</dbReference>
<protein>
    <submittedName>
        <fullName evidence="5">Beta-ketoacyl-[acyl-carrier-protein] synthase II</fullName>
    </submittedName>
</protein>
<dbReference type="GO" id="GO:0005829">
    <property type="term" value="C:cytosol"/>
    <property type="evidence" value="ECO:0007669"/>
    <property type="project" value="TreeGrafter"/>
</dbReference>
<dbReference type="Pfam" id="PF00109">
    <property type="entry name" value="ketoacyl-synt"/>
    <property type="match status" value="1"/>
</dbReference>
<keyword evidence="2 3" id="KW-0808">Transferase</keyword>
<proteinExistence type="inferred from homology"/>
<evidence type="ECO:0000256" key="2">
    <source>
        <dbReference type="ARBA" id="ARBA00022679"/>
    </source>
</evidence>
<organism evidence="5 6">
    <name type="scientific">Cupriavidus pauculus</name>
    <dbReference type="NCBI Taxonomy" id="82633"/>
    <lineage>
        <taxon>Bacteria</taxon>
        <taxon>Pseudomonadati</taxon>
        <taxon>Pseudomonadota</taxon>
        <taxon>Betaproteobacteria</taxon>
        <taxon>Burkholderiales</taxon>
        <taxon>Burkholderiaceae</taxon>
        <taxon>Cupriavidus</taxon>
    </lineage>
</organism>
<dbReference type="GO" id="GO:0004315">
    <property type="term" value="F:3-oxoacyl-[acyl-carrier-protein] synthase activity"/>
    <property type="evidence" value="ECO:0007669"/>
    <property type="project" value="InterPro"/>
</dbReference>
<dbReference type="EMBL" id="PJRP01000008">
    <property type="protein sequence ID" value="PLP99068.1"/>
    <property type="molecule type" value="Genomic_DNA"/>
</dbReference>
<comment type="caution">
    <text evidence="5">The sequence shown here is derived from an EMBL/GenBank/DDBJ whole genome shotgun (WGS) entry which is preliminary data.</text>
</comment>
<dbReference type="SMART" id="SM00825">
    <property type="entry name" value="PKS_KS"/>
    <property type="match status" value="1"/>
</dbReference>
<dbReference type="AlphaFoldDB" id="A0A2N5CA11"/>
<dbReference type="PANTHER" id="PTHR11712">
    <property type="entry name" value="POLYKETIDE SYNTHASE-RELATED"/>
    <property type="match status" value="1"/>
</dbReference>
<comment type="similarity">
    <text evidence="1 3">Belongs to the thiolase-like superfamily. Beta-ketoacyl-ACP synthases family.</text>
</comment>
<dbReference type="PANTHER" id="PTHR11712:SF320">
    <property type="entry name" value="BETA-KETOACYL SYNTHASE"/>
    <property type="match status" value="1"/>
</dbReference>
<dbReference type="InterPro" id="IPR020841">
    <property type="entry name" value="PKS_Beta-ketoAc_synthase_dom"/>
</dbReference>
<evidence type="ECO:0000259" key="4">
    <source>
        <dbReference type="PROSITE" id="PS52004"/>
    </source>
</evidence>
<evidence type="ECO:0000313" key="5">
    <source>
        <dbReference type="EMBL" id="PLP99068.1"/>
    </source>
</evidence>
<dbReference type="InterPro" id="IPR018201">
    <property type="entry name" value="Ketoacyl_synth_AS"/>
</dbReference>
<dbReference type="STRING" id="82633.GCA_000974605_04467"/>